<sequence length="207" mass="24923">MFHRYDSPVFSKGRNYQFETAVPSPTEIRDEMEAITLLPVSILEKEFHGATSFSLAFVCLPQVRLGVEYHRSHSGNDEQSTLNQEYDWSQTISIEPCFVERSLCWSIELALRNLGGKVQCRSLHEELDEFARKDARLERQMYYYCHRLSEVDVRRRHRRTVLWKWCLLFCILLLGPVIYIWEKTRRFFSEAKSLWQNLEWDFKWDWK</sequence>
<evidence type="ECO:0000313" key="3">
    <source>
        <dbReference type="Proteomes" id="UP000320839"/>
    </source>
</evidence>
<gene>
    <name evidence="2" type="ORF">Pan153_15700</name>
</gene>
<organism evidence="2 3">
    <name type="scientific">Gimesia panareensis</name>
    <dbReference type="NCBI Taxonomy" id="2527978"/>
    <lineage>
        <taxon>Bacteria</taxon>
        <taxon>Pseudomonadati</taxon>
        <taxon>Planctomycetota</taxon>
        <taxon>Planctomycetia</taxon>
        <taxon>Planctomycetales</taxon>
        <taxon>Planctomycetaceae</taxon>
        <taxon>Gimesia</taxon>
    </lineage>
</organism>
<accession>A0A518FKQ6</accession>
<name>A0A518FKQ6_9PLAN</name>
<dbReference type="AlphaFoldDB" id="A0A518FKQ6"/>
<feature type="transmembrane region" description="Helical" evidence="1">
    <location>
        <begin position="162"/>
        <end position="181"/>
    </location>
</feature>
<proteinExistence type="predicted"/>
<evidence type="ECO:0000313" key="2">
    <source>
        <dbReference type="EMBL" id="QDV16936.1"/>
    </source>
</evidence>
<dbReference type="Proteomes" id="UP000320839">
    <property type="component" value="Chromosome"/>
</dbReference>
<evidence type="ECO:0000256" key="1">
    <source>
        <dbReference type="SAM" id="Phobius"/>
    </source>
</evidence>
<keyword evidence="1" id="KW-1133">Transmembrane helix</keyword>
<keyword evidence="1" id="KW-0472">Membrane</keyword>
<reference evidence="2 3" key="1">
    <citation type="submission" date="2019-02" db="EMBL/GenBank/DDBJ databases">
        <title>Deep-cultivation of Planctomycetes and their phenomic and genomic characterization uncovers novel biology.</title>
        <authorList>
            <person name="Wiegand S."/>
            <person name="Jogler M."/>
            <person name="Boedeker C."/>
            <person name="Pinto D."/>
            <person name="Vollmers J."/>
            <person name="Rivas-Marin E."/>
            <person name="Kohn T."/>
            <person name="Peeters S.H."/>
            <person name="Heuer A."/>
            <person name="Rast P."/>
            <person name="Oberbeckmann S."/>
            <person name="Bunk B."/>
            <person name="Jeske O."/>
            <person name="Meyerdierks A."/>
            <person name="Storesund J.E."/>
            <person name="Kallscheuer N."/>
            <person name="Luecker S."/>
            <person name="Lage O.M."/>
            <person name="Pohl T."/>
            <person name="Merkel B.J."/>
            <person name="Hornburger P."/>
            <person name="Mueller R.-W."/>
            <person name="Bruemmer F."/>
            <person name="Labrenz M."/>
            <person name="Spormann A.M."/>
            <person name="Op den Camp H."/>
            <person name="Overmann J."/>
            <person name="Amann R."/>
            <person name="Jetten M.S.M."/>
            <person name="Mascher T."/>
            <person name="Medema M.H."/>
            <person name="Devos D.P."/>
            <person name="Kaster A.-K."/>
            <person name="Ovreas L."/>
            <person name="Rohde M."/>
            <person name="Galperin M.Y."/>
            <person name="Jogler C."/>
        </authorList>
    </citation>
    <scope>NUCLEOTIDE SEQUENCE [LARGE SCALE GENOMIC DNA]</scope>
    <source>
        <strain evidence="2 3">Pan153</strain>
    </source>
</reference>
<dbReference type="EMBL" id="CP036317">
    <property type="protein sequence ID" value="QDV16936.1"/>
    <property type="molecule type" value="Genomic_DNA"/>
</dbReference>
<keyword evidence="1" id="KW-0812">Transmembrane</keyword>
<protein>
    <submittedName>
        <fullName evidence="2">Uncharacterized protein</fullName>
    </submittedName>
</protein>